<sequence>MKMKCFAKNALAVTTLMIAACGMANMANMANAYTIINSKDVSGERTVKQGNSFHVEFAPSTGEILAGQQHGDVTIFTLTMGDTAPHGGWMLTPTGDSAGGYMVSSNGEYVGLYSYYMPWHIVGKYWYINDSSTKDINDHLYVKSGTVLKPTTYRFTGRVDEYVF</sequence>
<dbReference type="RefSeq" id="WP_115115246.1">
    <property type="nucleotide sequence ID" value="NZ_UHJC01000001.1"/>
</dbReference>
<evidence type="ECO:0000313" key="2">
    <source>
        <dbReference type="EMBL" id="SUP81470.1"/>
    </source>
</evidence>
<dbReference type="EMBL" id="UHJC01000001">
    <property type="protein sequence ID" value="SUP81470.1"/>
    <property type="molecule type" value="Genomic_DNA"/>
</dbReference>
<dbReference type="Proteomes" id="UP000255087">
    <property type="component" value="Unassembled WGS sequence"/>
</dbReference>
<evidence type="ECO:0000256" key="1">
    <source>
        <dbReference type="SAM" id="SignalP"/>
    </source>
</evidence>
<dbReference type="Gene3D" id="2.60.40.3590">
    <property type="match status" value="2"/>
</dbReference>
<gene>
    <name evidence="2" type="primary">psaA</name>
    <name evidence="2" type="ORF">NCTC8580_01567</name>
</gene>
<dbReference type="AlphaFoldDB" id="A0A380Q6R1"/>
<organism evidence="2 3">
    <name type="scientific">Yersinia pseudotuberculosis</name>
    <dbReference type="NCBI Taxonomy" id="633"/>
    <lineage>
        <taxon>Bacteria</taxon>
        <taxon>Pseudomonadati</taxon>
        <taxon>Pseudomonadota</taxon>
        <taxon>Gammaproteobacteria</taxon>
        <taxon>Enterobacterales</taxon>
        <taxon>Yersiniaceae</taxon>
        <taxon>Yersinia</taxon>
    </lineage>
</organism>
<protein>
    <submittedName>
        <fullName evidence="2">Adhesin</fullName>
    </submittedName>
</protein>
<dbReference type="CDD" id="cd18777">
    <property type="entry name" value="PsaA_MyfA"/>
    <property type="match status" value="1"/>
</dbReference>
<accession>A0A380Q6R1</accession>
<reference evidence="2 3" key="1">
    <citation type="submission" date="2018-06" db="EMBL/GenBank/DDBJ databases">
        <authorList>
            <consortium name="Pathogen Informatics"/>
            <person name="Doyle S."/>
        </authorList>
    </citation>
    <scope>NUCLEOTIDE SEQUENCE [LARGE SCALE GENOMIC DNA]</scope>
    <source>
        <strain evidence="2 3">NCTC8580</strain>
    </source>
</reference>
<dbReference type="InterPro" id="IPR053731">
    <property type="entry name" value="Fimbrial_Virulence_Factor"/>
</dbReference>
<evidence type="ECO:0000313" key="3">
    <source>
        <dbReference type="Proteomes" id="UP000255087"/>
    </source>
</evidence>
<dbReference type="InterPro" id="IPR048725">
    <property type="entry name" value="MyfA_PsaA"/>
</dbReference>
<name>A0A380Q6R1_YERPU</name>
<dbReference type="NCBIfam" id="NF037938">
    <property type="entry name" value="Myr_Ysa_major"/>
    <property type="match status" value="1"/>
</dbReference>
<feature type="signal peptide" evidence="1">
    <location>
        <begin position="1"/>
        <end position="32"/>
    </location>
</feature>
<keyword evidence="1" id="KW-0732">Signal</keyword>
<feature type="chain" id="PRO_5016870923" evidence="1">
    <location>
        <begin position="33"/>
        <end position="164"/>
    </location>
</feature>
<dbReference type="PROSITE" id="PS51257">
    <property type="entry name" value="PROKAR_LIPOPROTEIN"/>
    <property type="match status" value="1"/>
</dbReference>
<dbReference type="Pfam" id="PF21462">
    <property type="entry name" value="PsaS"/>
    <property type="match status" value="1"/>
</dbReference>
<proteinExistence type="predicted"/>